<feature type="region of interest" description="Disordered" evidence="11">
    <location>
        <begin position="496"/>
        <end position="517"/>
    </location>
</feature>
<keyword evidence="6" id="KW-0677">Repeat</keyword>
<dbReference type="SMART" id="SM00364">
    <property type="entry name" value="LRR_BAC"/>
    <property type="match status" value="3"/>
</dbReference>
<dbReference type="GO" id="GO:0005886">
    <property type="term" value="C:plasma membrane"/>
    <property type="evidence" value="ECO:0007669"/>
    <property type="project" value="TreeGrafter"/>
</dbReference>
<dbReference type="SMART" id="SM00082">
    <property type="entry name" value="LRRCT"/>
    <property type="match status" value="2"/>
</dbReference>
<feature type="domain" description="TIR" evidence="13">
    <location>
        <begin position="634"/>
        <end position="761"/>
    </location>
</feature>
<evidence type="ECO:0000256" key="5">
    <source>
        <dbReference type="ARBA" id="ARBA00022729"/>
    </source>
</evidence>
<evidence type="ECO:0000256" key="4">
    <source>
        <dbReference type="ARBA" id="ARBA00022692"/>
    </source>
</evidence>
<reference evidence="14 15" key="1">
    <citation type="submission" date="2024-02" db="EMBL/GenBank/DDBJ databases">
        <title>Chromosome-scale genome assembly of the rough periwinkle Littorina saxatilis.</title>
        <authorList>
            <person name="De Jode A."/>
            <person name="Faria R."/>
            <person name="Formenti G."/>
            <person name="Sims Y."/>
            <person name="Smith T.P."/>
            <person name="Tracey A."/>
            <person name="Wood J.M.D."/>
            <person name="Zagrodzka Z.B."/>
            <person name="Johannesson K."/>
            <person name="Butlin R.K."/>
            <person name="Leder E.H."/>
        </authorList>
    </citation>
    <scope>NUCLEOTIDE SEQUENCE [LARGE SCALE GENOMIC DNA]</scope>
    <source>
        <strain evidence="14">Snail1</strain>
        <tissue evidence="14">Muscle</tissue>
    </source>
</reference>
<dbReference type="InterPro" id="IPR035897">
    <property type="entry name" value="Toll_tir_struct_dom_sf"/>
</dbReference>
<evidence type="ECO:0000256" key="10">
    <source>
        <dbReference type="ARBA" id="ARBA00023180"/>
    </source>
</evidence>
<evidence type="ECO:0000256" key="1">
    <source>
        <dbReference type="ARBA" id="ARBA00004479"/>
    </source>
</evidence>
<protein>
    <recommendedName>
        <fullName evidence="13">TIR domain-containing protein</fullName>
    </recommendedName>
</protein>
<evidence type="ECO:0000256" key="9">
    <source>
        <dbReference type="ARBA" id="ARBA00023170"/>
    </source>
</evidence>
<dbReference type="PROSITE" id="PS50104">
    <property type="entry name" value="TIR"/>
    <property type="match status" value="1"/>
</dbReference>
<evidence type="ECO:0000259" key="13">
    <source>
        <dbReference type="PROSITE" id="PS50104"/>
    </source>
</evidence>
<dbReference type="InterPro" id="IPR001611">
    <property type="entry name" value="Leu-rich_rpt"/>
</dbReference>
<dbReference type="Pfam" id="PF01582">
    <property type="entry name" value="TIR"/>
    <property type="match status" value="1"/>
</dbReference>
<keyword evidence="7" id="KW-1133">Transmembrane helix</keyword>
<dbReference type="GO" id="GO:0038023">
    <property type="term" value="F:signaling receptor activity"/>
    <property type="evidence" value="ECO:0007669"/>
    <property type="project" value="TreeGrafter"/>
</dbReference>
<dbReference type="EMBL" id="JBAMIC010000003">
    <property type="protein sequence ID" value="KAK7109547.1"/>
    <property type="molecule type" value="Genomic_DNA"/>
</dbReference>
<evidence type="ECO:0000256" key="2">
    <source>
        <dbReference type="ARBA" id="ARBA00009634"/>
    </source>
</evidence>
<dbReference type="InterPro" id="IPR000157">
    <property type="entry name" value="TIR_dom"/>
</dbReference>
<keyword evidence="3" id="KW-0433">Leucine-rich repeat</keyword>
<dbReference type="PANTHER" id="PTHR24365">
    <property type="entry name" value="TOLL-LIKE RECEPTOR"/>
    <property type="match status" value="1"/>
</dbReference>
<feature type="signal peptide" evidence="12">
    <location>
        <begin position="1"/>
        <end position="29"/>
    </location>
</feature>
<dbReference type="InterPro" id="IPR000483">
    <property type="entry name" value="Cys-rich_flank_reg_C"/>
</dbReference>
<dbReference type="PANTHER" id="PTHR24365:SF541">
    <property type="entry name" value="PROTEIN TOLL-RELATED"/>
    <property type="match status" value="1"/>
</dbReference>
<comment type="caution">
    <text evidence="14">The sequence shown here is derived from an EMBL/GenBank/DDBJ whole genome shotgun (WGS) entry which is preliminary data.</text>
</comment>
<feature type="compositionally biased region" description="Low complexity" evidence="11">
    <location>
        <begin position="505"/>
        <end position="517"/>
    </location>
</feature>
<keyword evidence="4" id="KW-0812">Transmembrane</keyword>
<evidence type="ECO:0000256" key="3">
    <source>
        <dbReference type="ARBA" id="ARBA00022614"/>
    </source>
</evidence>
<evidence type="ECO:0000313" key="15">
    <source>
        <dbReference type="Proteomes" id="UP001374579"/>
    </source>
</evidence>
<accession>A0AAN9GIC5</accession>
<dbReference type="SUPFAM" id="SSF52200">
    <property type="entry name" value="Toll/Interleukin receptor TIR domain"/>
    <property type="match status" value="1"/>
</dbReference>
<feature type="chain" id="PRO_5043008273" description="TIR domain-containing protein" evidence="12">
    <location>
        <begin position="30"/>
        <end position="979"/>
    </location>
</feature>
<dbReference type="InterPro" id="IPR003591">
    <property type="entry name" value="Leu-rich_rpt_typical-subtyp"/>
</dbReference>
<dbReference type="AlphaFoldDB" id="A0AAN9GIC5"/>
<dbReference type="Pfam" id="PF13855">
    <property type="entry name" value="LRR_8"/>
    <property type="match status" value="3"/>
</dbReference>
<evidence type="ECO:0000256" key="11">
    <source>
        <dbReference type="SAM" id="MobiDB-lite"/>
    </source>
</evidence>
<dbReference type="Proteomes" id="UP001374579">
    <property type="component" value="Unassembled WGS sequence"/>
</dbReference>
<evidence type="ECO:0000256" key="6">
    <source>
        <dbReference type="ARBA" id="ARBA00022737"/>
    </source>
</evidence>
<dbReference type="Gene3D" id="3.80.10.10">
    <property type="entry name" value="Ribonuclease Inhibitor"/>
    <property type="match status" value="3"/>
</dbReference>
<gene>
    <name evidence="14" type="ORF">V1264_013573</name>
</gene>
<dbReference type="PROSITE" id="PS51450">
    <property type="entry name" value="LRR"/>
    <property type="match status" value="2"/>
</dbReference>
<dbReference type="SMART" id="SM00255">
    <property type="entry name" value="TIR"/>
    <property type="match status" value="1"/>
</dbReference>
<evidence type="ECO:0000256" key="12">
    <source>
        <dbReference type="SAM" id="SignalP"/>
    </source>
</evidence>
<feature type="region of interest" description="Disordered" evidence="11">
    <location>
        <begin position="860"/>
        <end position="893"/>
    </location>
</feature>
<organism evidence="14 15">
    <name type="scientific">Littorina saxatilis</name>
    <dbReference type="NCBI Taxonomy" id="31220"/>
    <lineage>
        <taxon>Eukaryota</taxon>
        <taxon>Metazoa</taxon>
        <taxon>Spiralia</taxon>
        <taxon>Lophotrochozoa</taxon>
        <taxon>Mollusca</taxon>
        <taxon>Gastropoda</taxon>
        <taxon>Caenogastropoda</taxon>
        <taxon>Littorinimorpha</taxon>
        <taxon>Littorinoidea</taxon>
        <taxon>Littorinidae</taxon>
        <taxon>Littorina</taxon>
    </lineage>
</organism>
<keyword evidence="5 12" id="KW-0732">Signal</keyword>
<evidence type="ECO:0000256" key="8">
    <source>
        <dbReference type="ARBA" id="ARBA00023136"/>
    </source>
</evidence>
<evidence type="ECO:0000256" key="7">
    <source>
        <dbReference type="ARBA" id="ARBA00022989"/>
    </source>
</evidence>
<keyword evidence="9" id="KW-0675">Receptor</keyword>
<dbReference type="SUPFAM" id="SSF52058">
    <property type="entry name" value="L domain-like"/>
    <property type="match status" value="3"/>
</dbReference>
<keyword evidence="10" id="KW-0325">Glycoprotein</keyword>
<dbReference type="Gene3D" id="3.40.50.10140">
    <property type="entry name" value="Toll/interleukin-1 receptor homology (TIR) domain"/>
    <property type="match status" value="1"/>
</dbReference>
<keyword evidence="8" id="KW-0472">Membrane</keyword>
<evidence type="ECO:0000313" key="14">
    <source>
        <dbReference type="EMBL" id="KAK7109547.1"/>
    </source>
</evidence>
<dbReference type="GO" id="GO:0007165">
    <property type="term" value="P:signal transduction"/>
    <property type="evidence" value="ECO:0007669"/>
    <property type="project" value="InterPro"/>
</dbReference>
<comment type="subcellular location">
    <subcellularLocation>
        <location evidence="1">Membrane</location>
        <topology evidence="1">Single-pass type I membrane protein</topology>
    </subcellularLocation>
</comment>
<keyword evidence="15" id="KW-1185">Reference proteome</keyword>
<dbReference type="SMART" id="SM00369">
    <property type="entry name" value="LRR_TYP"/>
    <property type="match status" value="5"/>
</dbReference>
<dbReference type="InterPro" id="IPR032675">
    <property type="entry name" value="LRR_dom_sf"/>
</dbReference>
<comment type="similarity">
    <text evidence="2">Belongs to the Toll-like receptor family.</text>
</comment>
<name>A0AAN9GIC5_9CAEN</name>
<proteinExistence type="inferred from homology"/>
<sequence>MKTKQYQNVSCLSPLLLFLCSIMIRTARGHCHHKNYYAEVHVIDDVGRFKHHDGAGQLDLRSALESNECCQKPGIRIQLDASAADLTVLSGDTFSAVSCKNRLVTLNVSYNALHVLPRSLLSPLHNLDHLDLSHNRLTTLHAGMLPDHLLTLNVSHNALTTVQPGLFNNTHCLQNILFSYNHIHTIEAGVFHTGMHSVRYADLSHNAITTFEPWPYFFHKAVHVDLTHNTISRFANTFNFTLTRELYQAVVNLTYNNLTCLTPRDFSIYHQGQLATTFQIRNHWYELGHNPWLCNCCMHALIDFLNHSLLKAWAFDGGYLTCAAPSSLRGRTLDFLLQRPDVLVCDVTEDCPEGCECLDTPHHRYLAITCPTSRHNYTHIPRMLPSHGPLSLNLSRQALSSLEAESGDVSRLQVLDVSNNRVKQVLNSFLDAASNLQVLDLRNNLLTSLPAQLQRLSVSNLRLSGNPLQCSCDLVWLGNWVKAVADNVTLLEEVGTTTQRPQQRTAHSLTSSLSSNTAAHREPNFNLSVAESPSHALHAAQDLVTLQCSRSGGESVDVVSTSLWARDCGSATELHIFVGSGVALVVVLAVMGILWRWRYQVRVLADYVLHARCVPRYSGIHHQAYKTPRDQEFEEYDVYLSVDEDDKKITTFVEAWLLPLLEDKGCNPSRVYLPLRQELPGVCKAKNRVERIGQSNKVLVILSHGYVNNGWCRHEFDHACRHLQDHNPKNLVIVVMDNDPVVQGFINDGKTEGKDDLPEKNITVFEEKREHHDCQVYEHGSPETHRKVTQRVKENIGDVEVHGCYHDARRHRGADAAAAVDVLEIDVLRAMDTVNVVDEDGEMKGERNADTNPHQTVFKTAHAGQNGYVRPNTKTRKSRKGNNGNRRPNDGEHNLFKKLRRSRADQAKTKQLEGKQLRQRQFLEELSQYTEDGQQVALEPLRSFLLEGRYVSASERLFKYKLLFEIFRIRKGVDLIDCD</sequence>